<evidence type="ECO:0000313" key="5">
    <source>
        <dbReference type="EMBL" id="PCJ24851.1"/>
    </source>
</evidence>
<organism evidence="5 6">
    <name type="scientific">SAR86 cluster bacterium</name>
    <dbReference type="NCBI Taxonomy" id="2030880"/>
    <lineage>
        <taxon>Bacteria</taxon>
        <taxon>Pseudomonadati</taxon>
        <taxon>Pseudomonadota</taxon>
        <taxon>Gammaproteobacteria</taxon>
        <taxon>SAR86 cluster</taxon>
    </lineage>
</organism>
<comment type="catalytic activity">
    <reaction evidence="3">
        <text>2 GTP = 3',3'-c-di-GMP + 2 diphosphate</text>
        <dbReference type="Rhea" id="RHEA:24898"/>
        <dbReference type="ChEBI" id="CHEBI:33019"/>
        <dbReference type="ChEBI" id="CHEBI:37565"/>
        <dbReference type="ChEBI" id="CHEBI:58805"/>
        <dbReference type="EC" id="2.7.7.65"/>
    </reaction>
</comment>
<proteinExistence type="predicted"/>
<dbReference type="PANTHER" id="PTHR45138">
    <property type="entry name" value="REGULATORY COMPONENTS OF SENSORY TRANSDUCTION SYSTEM"/>
    <property type="match status" value="1"/>
</dbReference>
<evidence type="ECO:0000256" key="3">
    <source>
        <dbReference type="ARBA" id="ARBA00034247"/>
    </source>
</evidence>
<sequence length="221" mass="24947">MSNKQPTNPSAVAPCPAGDDHCTNLSEVVRLQEEVKQLAALVRTDELTRLFNFRYFNQALSLEMERTRRSGQPTCLIMLDLDHFKSINDAYGHEVGNIVLSHIANLIRKTIRRLDIPCRYGGEEFTIILPDTTLKQGARFANRLRLIIENSPVKASDVLLGIEASFGVDIYCQGSQQTEKEFVEKVDSFLYLAKQEGRNRVCHVGFDKANDATDTEKKKKS</sequence>
<dbReference type="EC" id="2.7.7.65" evidence="2"/>
<protein>
    <recommendedName>
        <fullName evidence="2">diguanylate cyclase</fullName>
        <ecNumber evidence="2">2.7.7.65</ecNumber>
    </recommendedName>
</protein>
<dbReference type="FunFam" id="3.30.70.270:FF:000001">
    <property type="entry name" value="Diguanylate cyclase domain protein"/>
    <property type="match status" value="1"/>
</dbReference>
<comment type="caution">
    <text evidence="5">The sequence shown here is derived from an EMBL/GenBank/DDBJ whole genome shotgun (WGS) entry which is preliminary data.</text>
</comment>
<dbReference type="GO" id="GO:0052621">
    <property type="term" value="F:diguanylate cyclase activity"/>
    <property type="evidence" value="ECO:0007669"/>
    <property type="project" value="UniProtKB-EC"/>
</dbReference>
<comment type="cofactor">
    <cofactor evidence="1">
        <name>Mg(2+)</name>
        <dbReference type="ChEBI" id="CHEBI:18420"/>
    </cofactor>
</comment>
<accession>A0A2A5B0G9</accession>
<dbReference type="Proteomes" id="UP000218327">
    <property type="component" value="Unassembled WGS sequence"/>
</dbReference>
<dbReference type="CDD" id="cd01949">
    <property type="entry name" value="GGDEF"/>
    <property type="match status" value="1"/>
</dbReference>
<evidence type="ECO:0000259" key="4">
    <source>
        <dbReference type="PROSITE" id="PS50887"/>
    </source>
</evidence>
<name>A0A2A5B0G9_9GAMM</name>
<dbReference type="PROSITE" id="PS50887">
    <property type="entry name" value="GGDEF"/>
    <property type="match status" value="1"/>
</dbReference>
<dbReference type="InterPro" id="IPR029787">
    <property type="entry name" value="Nucleotide_cyclase"/>
</dbReference>
<evidence type="ECO:0000313" key="6">
    <source>
        <dbReference type="Proteomes" id="UP000218327"/>
    </source>
</evidence>
<dbReference type="InterPro" id="IPR050469">
    <property type="entry name" value="Diguanylate_Cyclase"/>
</dbReference>
<dbReference type="NCBIfam" id="TIGR00254">
    <property type="entry name" value="GGDEF"/>
    <property type="match status" value="1"/>
</dbReference>
<dbReference type="SUPFAM" id="SSF55073">
    <property type="entry name" value="Nucleotide cyclase"/>
    <property type="match status" value="1"/>
</dbReference>
<dbReference type="InterPro" id="IPR000160">
    <property type="entry name" value="GGDEF_dom"/>
</dbReference>
<gene>
    <name evidence="5" type="ORF">COA96_08430</name>
</gene>
<evidence type="ECO:0000256" key="1">
    <source>
        <dbReference type="ARBA" id="ARBA00001946"/>
    </source>
</evidence>
<feature type="domain" description="GGDEF" evidence="4">
    <location>
        <begin position="72"/>
        <end position="206"/>
    </location>
</feature>
<dbReference type="EMBL" id="NVVJ01000022">
    <property type="protein sequence ID" value="PCJ24851.1"/>
    <property type="molecule type" value="Genomic_DNA"/>
</dbReference>
<evidence type="ECO:0000256" key="2">
    <source>
        <dbReference type="ARBA" id="ARBA00012528"/>
    </source>
</evidence>
<reference evidence="6" key="1">
    <citation type="submission" date="2017-08" db="EMBL/GenBank/DDBJ databases">
        <title>A dynamic microbial community with high functional redundancy inhabits the cold, oxic subseafloor aquifer.</title>
        <authorList>
            <person name="Tully B.J."/>
            <person name="Wheat C.G."/>
            <person name="Glazer B.T."/>
            <person name="Huber J.A."/>
        </authorList>
    </citation>
    <scope>NUCLEOTIDE SEQUENCE [LARGE SCALE GENOMIC DNA]</scope>
</reference>
<dbReference type="AlphaFoldDB" id="A0A2A5B0G9"/>
<dbReference type="InterPro" id="IPR043128">
    <property type="entry name" value="Rev_trsase/Diguanyl_cyclase"/>
</dbReference>
<dbReference type="SMART" id="SM00267">
    <property type="entry name" value="GGDEF"/>
    <property type="match status" value="1"/>
</dbReference>
<dbReference type="PANTHER" id="PTHR45138:SF9">
    <property type="entry name" value="DIGUANYLATE CYCLASE DGCM-RELATED"/>
    <property type="match status" value="1"/>
</dbReference>
<dbReference type="Pfam" id="PF00990">
    <property type="entry name" value="GGDEF"/>
    <property type="match status" value="1"/>
</dbReference>
<dbReference type="Gene3D" id="3.30.70.270">
    <property type="match status" value="1"/>
</dbReference>